<dbReference type="GeneID" id="67012361"/>
<dbReference type="EMBL" id="CAJRGZ010000032">
    <property type="protein sequence ID" value="CAG5188746.1"/>
    <property type="molecule type" value="Genomic_DNA"/>
</dbReference>
<feature type="compositionally biased region" description="Low complexity" evidence="1">
    <location>
        <begin position="76"/>
        <end position="86"/>
    </location>
</feature>
<proteinExistence type="predicted"/>
<dbReference type="RefSeq" id="XP_043175603.1">
    <property type="nucleotide sequence ID" value="XM_043319668.1"/>
</dbReference>
<dbReference type="AlphaFoldDB" id="A0A8J2ICY4"/>
<evidence type="ECO:0000313" key="2">
    <source>
        <dbReference type="EMBL" id="CAG5188746.1"/>
    </source>
</evidence>
<reference evidence="2" key="1">
    <citation type="submission" date="2021-05" db="EMBL/GenBank/DDBJ databases">
        <authorList>
            <person name="Stam R."/>
        </authorList>
    </citation>
    <scope>NUCLEOTIDE SEQUENCE</scope>
    <source>
        <strain evidence="2">CS162</strain>
    </source>
</reference>
<dbReference type="OrthoDB" id="3889136at2759"/>
<protein>
    <submittedName>
        <fullName evidence="2">Uncharacterized protein</fullName>
    </submittedName>
</protein>
<feature type="compositionally biased region" description="Acidic residues" evidence="1">
    <location>
        <begin position="123"/>
        <end position="135"/>
    </location>
</feature>
<keyword evidence="3" id="KW-1185">Reference proteome</keyword>
<evidence type="ECO:0000256" key="1">
    <source>
        <dbReference type="SAM" id="MobiDB-lite"/>
    </source>
</evidence>
<evidence type="ECO:0000313" key="3">
    <source>
        <dbReference type="Proteomes" id="UP000676310"/>
    </source>
</evidence>
<gene>
    <name evidence="2" type="ORF">ALTATR162_LOCUS12023</name>
</gene>
<feature type="region of interest" description="Disordered" evidence="1">
    <location>
        <begin position="69"/>
        <end position="147"/>
    </location>
</feature>
<accession>A0A8J2ICY4</accession>
<organism evidence="2 3">
    <name type="scientific">Alternaria atra</name>
    <dbReference type="NCBI Taxonomy" id="119953"/>
    <lineage>
        <taxon>Eukaryota</taxon>
        <taxon>Fungi</taxon>
        <taxon>Dikarya</taxon>
        <taxon>Ascomycota</taxon>
        <taxon>Pezizomycotina</taxon>
        <taxon>Dothideomycetes</taxon>
        <taxon>Pleosporomycetidae</taxon>
        <taxon>Pleosporales</taxon>
        <taxon>Pleosporineae</taxon>
        <taxon>Pleosporaceae</taxon>
        <taxon>Alternaria</taxon>
        <taxon>Alternaria sect. Ulocladioides</taxon>
    </lineage>
</organism>
<dbReference type="Proteomes" id="UP000676310">
    <property type="component" value="Unassembled WGS sequence"/>
</dbReference>
<comment type="caution">
    <text evidence="2">The sequence shown here is derived from an EMBL/GenBank/DDBJ whole genome shotgun (WGS) entry which is preliminary data.</text>
</comment>
<feature type="compositionally biased region" description="Basic and acidic residues" evidence="1">
    <location>
        <begin position="136"/>
        <end position="147"/>
    </location>
</feature>
<sequence>MPPKKKVADDGAEAGSDTLLVLTMGRTLTTDDYHKLAEDALPSGTNWNAVRQRVSKMRVEQRKRFEELGWALPDGAAKTPTKTPTKSPRKRAAAGNKGGVDGDAEAESPTKKPRARKPKKEIDEEENPFDEETEDAGVKEKMLEEGV</sequence>
<name>A0A8J2ICY4_9PLEO</name>